<sequence length="448" mass="47727">MSLSNTPSRYGSLAKSFHWATVVLIFTAFPVGYFANELAHQINSAGFDGDAGIIRRATFLFSLHKTLGVTALFTAILRILWAITQQKPGLLHPDNKPEALAAEVVHWLLYALMVLVPLSGWVMHAAEVGYAPIWWPFGQGLPFVPKSNTLAGLAGGFHWLMVWSLFTVVGLHVAGALKHHVVDRDMTLRRMLPFGGTAPQPPEQKHMKLPAPVAALVLGAVVLGAAQLGVLQGHDHSSHDHTGHDHAKQAEQENAAHDHSAHDHGAHDHGSHDHGAEEAAETSATVANAWVVDTGSLGIEAVQMGSAVQGSFANWDAAISFTNPDAPGPAGSVVVDVEIASLSLGSVTTQALGTDFFNVSQFPSARFEADLIKLEDGYEARGTLTIRDQTQPFTLPFALEIDGNTAKMVGTSSVQRLDYNVGLSQPDESTVGFGVGITVELTAHQLGS</sequence>
<dbReference type="InterPro" id="IPR036761">
    <property type="entry name" value="TTHA0802/YceI-like_sf"/>
</dbReference>
<evidence type="ECO:0000256" key="3">
    <source>
        <dbReference type="ARBA" id="ARBA00022448"/>
    </source>
</evidence>
<keyword evidence="6 14" id="KW-0812">Transmembrane</keyword>
<feature type="domain" description="Lipid/polyisoprenoid-binding YceI-like" evidence="15">
    <location>
        <begin position="289"/>
        <end position="444"/>
    </location>
</feature>
<feature type="transmembrane region" description="Helical" evidence="14">
    <location>
        <begin position="209"/>
        <end position="230"/>
    </location>
</feature>
<feature type="region of interest" description="Disordered" evidence="13">
    <location>
        <begin position="233"/>
        <end position="283"/>
    </location>
</feature>
<comment type="similarity">
    <text evidence="12">Belongs to the cytochrome b561 family.</text>
</comment>
<dbReference type="SMART" id="SM00867">
    <property type="entry name" value="YceI"/>
    <property type="match status" value="1"/>
</dbReference>
<keyword evidence="10" id="KW-0408">Iron</keyword>
<evidence type="ECO:0000256" key="5">
    <source>
        <dbReference type="ARBA" id="ARBA00022617"/>
    </source>
</evidence>
<protein>
    <submittedName>
        <fullName evidence="16">Cytochrome</fullName>
    </submittedName>
</protein>
<reference evidence="16 17" key="1">
    <citation type="submission" date="2019-10" db="EMBL/GenBank/DDBJ databases">
        <title>Epibacterium sp. nov., isolated from seawater.</title>
        <authorList>
            <person name="Zhang X."/>
            <person name="Li N."/>
        </authorList>
    </citation>
    <scope>NUCLEOTIDE SEQUENCE [LARGE SCALE GENOMIC DNA]</scope>
    <source>
        <strain evidence="16 17">SM1969</strain>
    </source>
</reference>
<evidence type="ECO:0000256" key="13">
    <source>
        <dbReference type="SAM" id="MobiDB-lite"/>
    </source>
</evidence>
<dbReference type="InterPro" id="IPR007372">
    <property type="entry name" value="Lipid/polyisoprenoid-bd_YceI"/>
</dbReference>
<dbReference type="Gene3D" id="1.20.950.20">
    <property type="entry name" value="Transmembrane di-heme cytochromes, Chain C"/>
    <property type="match status" value="1"/>
</dbReference>
<dbReference type="Pfam" id="PF04264">
    <property type="entry name" value="YceI"/>
    <property type="match status" value="1"/>
</dbReference>
<dbReference type="GO" id="GO:0046872">
    <property type="term" value="F:metal ion binding"/>
    <property type="evidence" value="ECO:0007669"/>
    <property type="project" value="UniProtKB-KW"/>
</dbReference>
<evidence type="ECO:0000256" key="11">
    <source>
        <dbReference type="ARBA" id="ARBA00023136"/>
    </source>
</evidence>
<gene>
    <name evidence="16" type="ORF">GG681_03435</name>
</gene>
<proteinExistence type="inferred from homology"/>
<evidence type="ECO:0000256" key="12">
    <source>
        <dbReference type="ARBA" id="ARBA00037975"/>
    </source>
</evidence>
<evidence type="ECO:0000256" key="4">
    <source>
        <dbReference type="ARBA" id="ARBA00022475"/>
    </source>
</evidence>
<evidence type="ECO:0000259" key="15">
    <source>
        <dbReference type="SMART" id="SM00867"/>
    </source>
</evidence>
<dbReference type="AlphaFoldDB" id="A0A844AJS8"/>
<comment type="caution">
    <text evidence="16">The sequence shown here is derived from an EMBL/GenBank/DDBJ whole genome shotgun (WGS) entry which is preliminary data.</text>
</comment>
<feature type="transmembrane region" description="Helical" evidence="14">
    <location>
        <begin position="66"/>
        <end position="83"/>
    </location>
</feature>
<keyword evidence="5" id="KW-0349">Heme</keyword>
<evidence type="ECO:0000313" key="17">
    <source>
        <dbReference type="Proteomes" id="UP000436694"/>
    </source>
</evidence>
<evidence type="ECO:0000256" key="2">
    <source>
        <dbReference type="ARBA" id="ARBA00004651"/>
    </source>
</evidence>
<evidence type="ECO:0000256" key="8">
    <source>
        <dbReference type="ARBA" id="ARBA00022982"/>
    </source>
</evidence>
<feature type="transmembrane region" description="Helical" evidence="14">
    <location>
        <begin position="157"/>
        <end position="177"/>
    </location>
</feature>
<keyword evidence="7" id="KW-0479">Metal-binding</keyword>
<dbReference type="Gene3D" id="2.40.128.110">
    <property type="entry name" value="Lipid/polyisoprenoid-binding, YceI-like"/>
    <property type="match status" value="1"/>
</dbReference>
<dbReference type="RefSeq" id="WP_328593244.1">
    <property type="nucleotide sequence ID" value="NZ_WIXK01000001.1"/>
</dbReference>
<dbReference type="GO" id="GO:0009055">
    <property type="term" value="F:electron transfer activity"/>
    <property type="evidence" value="ECO:0007669"/>
    <property type="project" value="InterPro"/>
</dbReference>
<keyword evidence="9 14" id="KW-1133">Transmembrane helix</keyword>
<dbReference type="InterPro" id="IPR052168">
    <property type="entry name" value="Cytochrome_b561_oxidase"/>
</dbReference>
<dbReference type="PANTHER" id="PTHR30529">
    <property type="entry name" value="CYTOCHROME B561"/>
    <property type="match status" value="1"/>
</dbReference>
<evidence type="ECO:0000313" key="16">
    <source>
        <dbReference type="EMBL" id="MQY41680.1"/>
    </source>
</evidence>
<dbReference type="Pfam" id="PF01292">
    <property type="entry name" value="Ni_hydr_CYTB"/>
    <property type="match status" value="1"/>
</dbReference>
<dbReference type="GO" id="GO:0005886">
    <property type="term" value="C:plasma membrane"/>
    <property type="evidence" value="ECO:0007669"/>
    <property type="project" value="UniProtKB-SubCell"/>
</dbReference>
<dbReference type="GO" id="GO:0020037">
    <property type="term" value="F:heme binding"/>
    <property type="evidence" value="ECO:0007669"/>
    <property type="project" value="TreeGrafter"/>
</dbReference>
<evidence type="ECO:0000256" key="9">
    <source>
        <dbReference type="ARBA" id="ARBA00022989"/>
    </source>
</evidence>
<keyword evidence="4" id="KW-1003">Cell membrane</keyword>
<comment type="subcellular location">
    <subcellularLocation>
        <location evidence="2">Cell membrane</location>
        <topology evidence="2">Multi-pass membrane protein</topology>
    </subcellularLocation>
</comment>
<dbReference type="EMBL" id="WIXK01000001">
    <property type="protein sequence ID" value="MQY41680.1"/>
    <property type="molecule type" value="Genomic_DNA"/>
</dbReference>
<evidence type="ECO:0000256" key="1">
    <source>
        <dbReference type="ARBA" id="ARBA00001970"/>
    </source>
</evidence>
<feature type="transmembrane region" description="Helical" evidence="14">
    <location>
        <begin position="16"/>
        <end position="35"/>
    </location>
</feature>
<evidence type="ECO:0000256" key="6">
    <source>
        <dbReference type="ARBA" id="ARBA00022692"/>
    </source>
</evidence>
<keyword evidence="8" id="KW-0249">Electron transport</keyword>
<dbReference type="SUPFAM" id="SSF101874">
    <property type="entry name" value="YceI-like"/>
    <property type="match status" value="1"/>
</dbReference>
<dbReference type="SUPFAM" id="SSF81342">
    <property type="entry name" value="Transmembrane di-heme cytochromes"/>
    <property type="match status" value="1"/>
</dbReference>
<keyword evidence="11 14" id="KW-0472">Membrane</keyword>
<feature type="compositionally biased region" description="Basic and acidic residues" evidence="13">
    <location>
        <begin position="233"/>
        <end position="277"/>
    </location>
</feature>
<feature type="transmembrane region" description="Helical" evidence="14">
    <location>
        <begin position="104"/>
        <end position="126"/>
    </location>
</feature>
<evidence type="ECO:0000256" key="7">
    <source>
        <dbReference type="ARBA" id="ARBA00022723"/>
    </source>
</evidence>
<dbReference type="InterPro" id="IPR011577">
    <property type="entry name" value="Cyt_b561_bac/Ni-Hgenase"/>
</dbReference>
<dbReference type="GO" id="GO:0022904">
    <property type="term" value="P:respiratory electron transport chain"/>
    <property type="evidence" value="ECO:0007669"/>
    <property type="project" value="InterPro"/>
</dbReference>
<name>A0A844AJS8_9RHOB</name>
<accession>A0A844AJS8</accession>
<evidence type="ECO:0000256" key="10">
    <source>
        <dbReference type="ARBA" id="ARBA00023004"/>
    </source>
</evidence>
<dbReference type="InterPro" id="IPR016174">
    <property type="entry name" value="Di-haem_cyt_TM"/>
</dbReference>
<dbReference type="Proteomes" id="UP000436694">
    <property type="component" value="Unassembled WGS sequence"/>
</dbReference>
<organism evidence="16 17">
    <name type="scientific">Tritonibacter aquimaris</name>
    <dbReference type="NCBI Taxonomy" id="2663379"/>
    <lineage>
        <taxon>Bacteria</taxon>
        <taxon>Pseudomonadati</taxon>
        <taxon>Pseudomonadota</taxon>
        <taxon>Alphaproteobacteria</taxon>
        <taxon>Rhodobacterales</taxon>
        <taxon>Paracoccaceae</taxon>
        <taxon>Tritonibacter</taxon>
    </lineage>
</organism>
<comment type="cofactor">
    <cofactor evidence="1">
        <name>heme b</name>
        <dbReference type="ChEBI" id="CHEBI:60344"/>
    </cofactor>
</comment>
<keyword evidence="17" id="KW-1185">Reference proteome</keyword>
<keyword evidence="3" id="KW-0813">Transport</keyword>
<evidence type="ECO:0000256" key="14">
    <source>
        <dbReference type="SAM" id="Phobius"/>
    </source>
</evidence>
<dbReference type="PANTHER" id="PTHR30529:SF1">
    <property type="entry name" value="CYTOCHROME B561 HOMOLOG 2"/>
    <property type="match status" value="1"/>
</dbReference>